<evidence type="ECO:0000256" key="2">
    <source>
        <dbReference type="PROSITE-ProRule" id="PRU01161"/>
    </source>
</evidence>
<name>A0A1F8GFN1_9BACT</name>
<dbReference type="SUPFAM" id="SSF52151">
    <property type="entry name" value="FabD/lysophospholipase-like"/>
    <property type="match status" value="1"/>
</dbReference>
<feature type="domain" description="PNPLA" evidence="3">
    <location>
        <begin position="7"/>
        <end position="176"/>
    </location>
</feature>
<dbReference type="InterPro" id="IPR002641">
    <property type="entry name" value="PNPLA_dom"/>
</dbReference>
<comment type="caution">
    <text evidence="2">Lacks conserved residue(s) required for the propagation of feature annotation.</text>
</comment>
<accession>A0A1F8GFN1</accession>
<keyword evidence="2" id="KW-0378">Hydrolase</keyword>
<protein>
    <recommendedName>
        <fullName evidence="3">PNPLA domain-containing protein</fullName>
    </recommendedName>
</protein>
<keyword evidence="2" id="KW-0442">Lipid degradation</keyword>
<evidence type="ECO:0000313" key="5">
    <source>
        <dbReference type="Proteomes" id="UP000178911"/>
    </source>
</evidence>
<dbReference type="Pfam" id="PF01734">
    <property type="entry name" value="Patatin"/>
    <property type="match status" value="1"/>
</dbReference>
<dbReference type="GO" id="GO:0016787">
    <property type="term" value="F:hydrolase activity"/>
    <property type="evidence" value="ECO:0007669"/>
    <property type="project" value="UniProtKB-UniRule"/>
</dbReference>
<dbReference type="Proteomes" id="UP000178911">
    <property type="component" value="Unassembled WGS sequence"/>
</dbReference>
<feature type="active site" description="Proton acceptor" evidence="2">
    <location>
        <position position="162"/>
    </location>
</feature>
<dbReference type="AlphaFoldDB" id="A0A1F8GFN1"/>
<sequence length="245" mass="27880">MAQKRALIIQGGTMRGAFFVGALKSIYHLLGPEYFDTIFSTSVGIFEQAFFASGQIDVMENTWREYVHGRQLINYANPIRGRPILDLDYLTDLFQSDKSLLDIDCLNRSGINCFVFVADYQTRQPAVINFKDHDIFNLMKAACALPMLYPKTVTIHGKRYVDGCMASAVDFRNLLHKMLEPFDQVIAIVSNAHDSRVDIEKVIRPSRTPLLHRLDTDRARIIRTIEQGRVDTENFIKANRMTAGS</sequence>
<reference evidence="4 5" key="1">
    <citation type="journal article" date="2016" name="Nat. Commun.">
        <title>Thousands of microbial genomes shed light on interconnected biogeochemical processes in an aquifer system.</title>
        <authorList>
            <person name="Anantharaman K."/>
            <person name="Brown C.T."/>
            <person name="Hug L.A."/>
            <person name="Sharon I."/>
            <person name="Castelle C.J."/>
            <person name="Probst A.J."/>
            <person name="Thomas B.C."/>
            <person name="Singh A."/>
            <person name="Wilkins M.J."/>
            <person name="Karaoz U."/>
            <person name="Brodie E.L."/>
            <person name="Williams K.H."/>
            <person name="Hubbard S.S."/>
            <person name="Banfield J.F."/>
        </authorList>
    </citation>
    <scope>NUCLEOTIDE SEQUENCE [LARGE SCALE GENOMIC DNA]</scope>
</reference>
<evidence type="ECO:0000259" key="3">
    <source>
        <dbReference type="PROSITE" id="PS51635"/>
    </source>
</evidence>
<dbReference type="PROSITE" id="PS51635">
    <property type="entry name" value="PNPLA"/>
    <property type="match status" value="1"/>
</dbReference>
<dbReference type="EMBL" id="MGKJ01000020">
    <property type="protein sequence ID" value="OGN23269.1"/>
    <property type="molecule type" value="Genomic_DNA"/>
</dbReference>
<feature type="active site" description="Nucleophile" evidence="2">
    <location>
        <position position="42"/>
    </location>
</feature>
<organism evidence="4 5">
    <name type="scientific">Candidatus Yanofskybacteria bacterium RIFCSPLOWO2_01_FULL_43_22</name>
    <dbReference type="NCBI Taxonomy" id="1802695"/>
    <lineage>
        <taxon>Bacteria</taxon>
        <taxon>Candidatus Yanofskyibacteriota</taxon>
    </lineage>
</organism>
<dbReference type="STRING" id="1802695.A3A13_04060"/>
<proteinExistence type="predicted"/>
<gene>
    <name evidence="4" type="ORF">A3A13_04060</name>
</gene>
<dbReference type="InterPro" id="IPR016035">
    <property type="entry name" value="Acyl_Trfase/lysoPLipase"/>
</dbReference>
<evidence type="ECO:0000313" key="4">
    <source>
        <dbReference type="EMBL" id="OGN23269.1"/>
    </source>
</evidence>
<comment type="caution">
    <text evidence="4">The sequence shown here is derived from an EMBL/GenBank/DDBJ whole genome shotgun (WGS) entry which is preliminary data.</text>
</comment>
<evidence type="ECO:0000256" key="1">
    <source>
        <dbReference type="ARBA" id="ARBA00023098"/>
    </source>
</evidence>
<keyword evidence="1 2" id="KW-0443">Lipid metabolism</keyword>
<dbReference type="GO" id="GO:0016042">
    <property type="term" value="P:lipid catabolic process"/>
    <property type="evidence" value="ECO:0007669"/>
    <property type="project" value="UniProtKB-UniRule"/>
</dbReference>
<dbReference type="Gene3D" id="3.40.1090.10">
    <property type="entry name" value="Cytosolic phospholipase A2 catalytic domain"/>
    <property type="match status" value="1"/>
</dbReference>